<organism evidence="4 5">
    <name type="scientific">Ditylenchus destructor</name>
    <dbReference type="NCBI Taxonomy" id="166010"/>
    <lineage>
        <taxon>Eukaryota</taxon>
        <taxon>Metazoa</taxon>
        <taxon>Ecdysozoa</taxon>
        <taxon>Nematoda</taxon>
        <taxon>Chromadorea</taxon>
        <taxon>Rhabditida</taxon>
        <taxon>Tylenchina</taxon>
        <taxon>Tylenchomorpha</taxon>
        <taxon>Sphaerularioidea</taxon>
        <taxon>Anguinidae</taxon>
        <taxon>Anguininae</taxon>
        <taxon>Ditylenchus</taxon>
    </lineage>
</organism>
<dbReference type="SUPFAM" id="SSF50630">
    <property type="entry name" value="Acid proteases"/>
    <property type="match status" value="1"/>
</dbReference>
<evidence type="ECO:0000256" key="2">
    <source>
        <dbReference type="PIRSR" id="PIRSR601461-2"/>
    </source>
</evidence>
<dbReference type="InterPro" id="IPR033121">
    <property type="entry name" value="PEPTIDASE_A1"/>
</dbReference>
<evidence type="ECO:0000256" key="1">
    <source>
        <dbReference type="ARBA" id="ARBA00007447"/>
    </source>
</evidence>
<dbReference type="Proteomes" id="UP001201812">
    <property type="component" value="Unassembled WGS sequence"/>
</dbReference>
<gene>
    <name evidence="4" type="ORF">DdX_02882</name>
</gene>
<reference evidence="4" key="1">
    <citation type="submission" date="2022-01" db="EMBL/GenBank/DDBJ databases">
        <title>Genome Sequence Resource for Two Populations of Ditylenchus destructor, the Migratory Endoparasitic Phytonematode.</title>
        <authorList>
            <person name="Zhang H."/>
            <person name="Lin R."/>
            <person name="Xie B."/>
        </authorList>
    </citation>
    <scope>NUCLEOTIDE SEQUENCE</scope>
    <source>
        <strain evidence="4">BazhouSP</strain>
    </source>
</reference>
<dbReference type="PANTHER" id="PTHR47966">
    <property type="entry name" value="BETA-SITE APP-CLEAVING ENZYME, ISOFORM A-RELATED"/>
    <property type="match status" value="1"/>
</dbReference>
<evidence type="ECO:0000259" key="3">
    <source>
        <dbReference type="PROSITE" id="PS51767"/>
    </source>
</evidence>
<evidence type="ECO:0000313" key="5">
    <source>
        <dbReference type="Proteomes" id="UP001201812"/>
    </source>
</evidence>
<dbReference type="PROSITE" id="PS51767">
    <property type="entry name" value="PEPTIDASE_A1"/>
    <property type="match status" value="1"/>
</dbReference>
<sequence>MITVSTEQFKWTTQSHNIRILTKQSNDQQHYLRWEKFIPRPVRGFFNRKADVKRQEPTRETDLFLGGHLVGRISLGTPPQTLLVAFDTSRSSTWIIASSYKAQNDEKNGISTSKENNDLDIPYNGFNISESVTFVNTSQAFLDNSAKGTLGTDFVQLGNSRLPVSQTFGVVTEFTQGAESLIDGYFGLALPSPSPLSKTTMLSNILKRVEKPVFTIWIKQSSSLQHSTRQSSGQITFGSADTSNCANNWQFVSLIANDNSASNQPMGAWRFPITGIKIGDTFTKHMFQVASLGTDDFFLRVPEPIFAELVQITKATYVDEKINGIPVYSVNCESVDALPPITIEIGENDYTVLASTYVIKLQEGKCRLAVSICNHTDPQVQWIFGATYMRAYCTQFDVENNRVGFSEPLSTPLDLVDNSNDSAQSSSSWSMKATKEFRFSITFCTIFAIILFLR</sequence>
<dbReference type="InterPro" id="IPR001461">
    <property type="entry name" value="Aspartic_peptidase_A1"/>
</dbReference>
<dbReference type="PRINTS" id="PR00792">
    <property type="entry name" value="PEPSIN"/>
</dbReference>
<dbReference type="AlphaFoldDB" id="A0AAD4RCK1"/>
<keyword evidence="4" id="KW-0645">Protease</keyword>
<dbReference type="GO" id="GO:0006508">
    <property type="term" value="P:proteolysis"/>
    <property type="evidence" value="ECO:0007669"/>
    <property type="project" value="UniProtKB-KW"/>
</dbReference>
<dbReference type="InterPro" id="IPR021109">
    <property type="entry name" value="Peptidase_aspartic_dom_sf"/>
</dbReference>
<dbReference type="Pfam" id="PF00026">
    <property type="entry name" value="Asp"/>
    <property type="match status" value="1"/>
</dbReference>
<evidence type="ECO:0000313" key="4">
    <source>
        <dbReference type="EMBL" id="KAI1726182.1"/>
    </source>
</evidence>
<feature type="disulfide bond" evidence="2">
    <location>
        <begin position="332"/>
        <end position="366"/>
    </location>
</feature>
<proteinExistence type="inferred from homology"/>
<name>A0AAD4RCK1_9BILA</name>
<dbReference type="PANTHER" id="PTHR47966:SF8">
    <property type="entry name" value="ASPARTIC PROTEASE 1-RELATED"/>
    <property type="match status" value="1"/>
</dbReference>
<keyword evidence="4" id="KW-0378">Hydrolase</keyword>
<dbReference type="CDD" id="cd05471">
    <property type="entry name" value="pepsin_like"/>
    <property type="match status" value="1"/>
</dbReference>
<comment type="similarity">
    <text evidence="1">Belongs to the peptidase A1 family.</text>
</comment>
<keyword evidence="5" id="KW-1185">Reference proteome</keyword>
<dbReference type="GO" id="GO:0004190">
    <property type="term" value="F:aspartic-type endopeptidase activity"/>
    <property type="evidence" value="ECO:0007669"/>
    <property type="project" value="InterPro"/>
</dbReference>
<dbReference type="EMBL" id="JAKKPZ010000002">
    <property type="protein sequence ID" value="KAI1726182.1"/>
    <property type="molecule type" value="Genomic_DNA"/>
</dbReference>
<protein>
    <submittedName>
        <fullName evidence="4">Eukaryotic aspartyl protease domain-containing protein</fullName>
    </submittedName>
</protein>
<dbReference type="GO" id="GO:0005764">
    <property type="term" value="C:lysosome"/>
    <property type="evidence" value="ECO:0007669"/>
    <property type="project" value="TreeGrafter"/>
</dbReference>
<dbReference type="Gene3D" id="2.40.70.10">
    <property type="entry name" value="Acid Proteases"/>
    <property type="match status" value="2"/>
</dbReference>
<feature type="domain" description="Peptidase A1" evidence="3">
    <location>
        <begin position="69"/>
        <end position="406"/>
    </location>
</feature>
<accession>A0AAD4RCK1</accession>
<dbReference type="InterPro" id="IPR034164">
    <property type="entry name" value="Pepsin-like_dom"/>
</dbReference>
<keyword evidence="2" id="KW-1015">Disulfide bond</keyword>
<comment type="caution">
    <text evidence="4">The sequence shown here is derived from an EMBL/GenBank/DDBJ whole genome shotgun (WGS) entry which is preliminary data.</text>
</comment>